<reference evidence="2 3" key="1">
    <citation type="submission" date="2021-10" db="EMBL/GenBank/DDBJ databases">
        <title>Genome sequencing of Xanthomonas strains from NCPPB.</title>
        <authorList>
            <person name="Hussein R."/>
            <person name="Harrison J."/>
            <person name="Studholme D.J."/>
            <person name="Vicente J."/>
            <person name="Grant M."/>
        </authorList>
    </citation>
    <scope>NUCLEOTIDE SEQUENCE [LARGE SCALE GENOMIC DNA]</scope>
    <source>
        <strain evidence="2 3">NCPPB 101</strain>
    </source>
</reference>
<sequence length="93" mass="10313">MSAAQLLLQEARAELRAGLRSGIVGLVFVGLAGYLLMCLTNADYVQQMGGTDIPRNAPSLIYLMSTGCMFFLFFAWAWVFAQPLLRDRQADLH</sequence>
<evidence type="ECO:0008006" key="4">
    <source>
        <dbReference type="Google" id="ProtNLM"/>
    </source>
</evidence>
<keyword evidence="1" id="KW-1133">Transmembrane helix</keyword>
<dbReference type="EMBL" id="JAJGQJ010000025">
    <property type="protein sequence ID" value="MCC4620780.1"/>
    <property type="molecule type" value="Genomic_DNA"/>
</dbReference>
<feature type="transmembrane region" description="Helical" evidence="1">
    <location>
        <begin position="60"/>
        <end position="81"/>
    </location>
</feature>
<proteinExistence type="predicted"/>
<evidence type="ECO:0000256" key="1">
    <source>
        <dbReference type="SAM" id="Phobius"/>
    </source>
</evidence>
<name>A0ABS8HF25_9XANT</name>
<keyword evidence="3" id="KW-1185">Reference proteome</keyword>
<keyword evidence="1" id="KW-0812">Transmembrane</keyword>
<accession>A0ABS8HF25</accession>
<dbReference type="RefSeq" id="WP_053329544.1">
    <property type="nucleotide sequence ID" value="NZ_CAWLZN010000001.1"/>
</dbReference>
<feature type="transmembrane region" description="Helical" evidence="1">
    <location>
        <begin position="23"/>
        <end position="39"/>
    </location>
</feature>
<evidence type="ECO:0000313" key="2">
    <source>
        <dbReference type="EMBL" id="MCC4620780.1"/>
    </source>
</evidence>
<gene>
    <name evidence="2" type="ORF">LL965_12030</name>
</gene>
<keyword evidence="1" id="KW-0472">Membrane</keyword>
<dbReference type="Proteomes" id="UP001199206">
    <property type="component" value="Unassembled WGS sequence"/>
</dbReference>
<evidence type="ECO:0000313" key="3">
    <source>
        <dbReference type="Proteomes" id="UP001199206"/>
    </source>
</evidence>
<organism evidence="2 3">
    <name type="scientific">Xanthomonas cassavae CFBP 4642</name>
    <dbReference type="NCBI Taxonomy" id="1219375"/>
    <lineage>
        <taxon>Bacteria</taxon>
        <taxon>Pseudomonadati</taxon>
        <taxon>Pseudomonadota</taxon>
        <taxon>Gammaproteobacteria</taxon>
        <taxon>Lysobacterales</taxon>
        <taxon>Lysobacteraceae</taxon>
        <taxon>Xanthomonas</taxon>
    </lineage>
</organism>
<protein>
    <recommendedName>
        <fullName evidence="4">DUF485 domain-containing protein</fullName>
    </recommendedName>
</protein>
<comment type="caution">
    <text evidence="2">The sequence shown here is derived from an EMBL/GenBank/DDBJ whole genome shotgun (WGS) entry which is preliminary data.</text>
</comment>